<sequence>MRDVQKTVLSQYSCAPTLNALIEAWNQTLDPAHLIETWFTNIWNLDTAQGYGLDVWGRIVGVERVLTLSTDSFFGFAEPQDLTLQPFNAAPWYSGTQTTSNYRLSDEAFRQLINAKALANITDGSITSLNAILMTLFAGQGDVWVADTGTMTLTYTFNFAPSAVQVSLIQSSGVLMRPAGVRVIYAIKPQT</sequence>
<gene>
    <name evidence="1" type="ORF">HK12_13160</name>
</gene>
<dbReference type="AlphaFoldDB" id="A0A251ZY47"/>
<dbReference type="RefSeq" id="WP_086553215.1">
    <property type="nucleotide sequence ID" value="NZ_JOMO01000067.1"/>
</dbReference>
<protein>
    <recommendedName>
        <fullName evidence="3">Burkholderia phage Bcep781 gp32</fullName>
    </recommendedName>
</protein>
<dbReference type="Pfam" id="PF11041">
    <property type="entry name" value="Phage_Wedge1"/>
    <property type="match status" value="1"/>
</dbReference>
<accession>A0A251ZY47</accession>
<evidence type="ECO:0000313" key="1">
    <source>
        <dbReference type="EMBL" id="OUI79595.1"/>
    </source>
</evidence>
<dbReference type="Proteomes" id="UP000194639">
    <property type="component" value="Unassembled WGS sequence"/>
</dbReference>
<evidence type="ECO:0008006" key="3">
    <source>
        <dbReference type="Google" id="ProtNLM"/>
    </source>
</evidence>
<name>A0A251ZY47_9PROT</name>
<comment type="caution">
    <text evidence="1">The sequence shown here is derived from an EMBL/GenBank/DDBJ whole genome shotgun (WGS) entry which is preliminary data.</text>
</comment>
<organism evidence="1 2">
    <name type="scientific">Acetobacter orientalis</name>
    <dbReference type="NCBI Taxonomy" id="146474"/>
    <lineage>
        <taxon>Bacteria</taxon>
        <taxon>Pseudomonadati</taxon>
        <taxon>Pseudomonadota</taxon>
        <taxon>Alphaproteobacteria</taxon>
        <taxon>Acetobacterales</taxon>
        <taxon>Acetobacteraceae</taxon>
        <taxon>Acetobacter</taxon>
    </lineage>
</organism>
<evidence type="ECO:0000313" key="2">
    <source>
        <dbReference type="Proteomes" id="UP000194639"/>
    </source>
</evidence>
<proteinExistence type="predicted"/>
<dbReference type="InterPro" id="IPR021283">
    <property type="entry name" value="Phage_Wedge1"/>
</dbReference>
<dbReference type="EMBL" id="JOMO01000067">
    <property type="protein sequence ID" value="OUI79595.1"/>
    <property type="molecule type" value="Genomic_DNA"/>
</dbReference>
<reference evidence="1 2" key="1">
    <citation type="submission" date="2014-06" db="EMBL/GenBank/DDBJ databases">
        <authorList>
            <person name="Ju J."/>
            <person name="Zhang J."/>
        </authorList>
    </citation>
    <scope>NUCLEOTIDE SEQUENCE [LARGE SCALE GENOMIC DNA]</scope>
    <source>
        <strain evidence="1">DmW_045</strain>
    </source>
</reference>